<name>A0A2N7TUM2_9GAMM</name>
<accession>A0A2N7TUM2</accession>
<dbReference type="AlphaFoldDB" id="A0A2N7TUM2"/>
<reference evidence="2 3" key="1">
    <citation type="submission" date="2018-01" db="EMBL/GenBank/DDBJ databases">
        <title>Halomonas endophytica sp. nov., isolated from storage liquid in the stems of Populus euphratica.</title>
        <authorList>
            <person name="Chen C."/>
        </authorList>
    </citation>
    <scope>NUCLEOTIDE SEQUENCE [LARGE SCALE GENOMIC DNA]</scope>
    <source>
        <strain evidence="2 3">DSM 26881</strain>
    </source>
</reference>
<evidence type="ECO:0000313" key="2">
    <source>
        <dbReference type="EMBL" id="PMR71879.1"/>
    </source>
</evidence>
<dbReference type="Gene3D" id="3.40.50.300">
    <property type="entry name" value="P-loop containing nucleotide triphosphate hydrolases"/>
    <property type="match status" value="1"/>
</dbReference>
<comment type="caution">
    <text evidence="2">The sequence shown here is derived from an EMBL/GenBank/DDBJ whole genome shotgun (WGS) entry which is preliminary data.</text>
</comment>
<organism evidence="2 3">
    <name type="scientific">Halomonas heilongjiangensis</name>
    <dbReference type="NCBI Taxonomy" id="1387883"/>
    <lineage>
        <taxon>Bacteria</taxon>
        <taxon>Pseudomonadati</taxon>
        <taxon>Pseudomonadota</taxon>
        <taxon>Gammaproteobacteria</taxon>
        <taxon>Oceanospirillales</taxon>
        <taxon>Halomonadaceae</taxon>
        <taxon>Halomonas</taxon>
    </lineage>
</organism>
<dbReference type="SUPFAM" id="SSF53795">
    <property type="entry name" value="PEP carboxykinase-like"/>
    <property type="match status" value="1"/>
</dbReference>
<dbReference type="Proteomes" id="UP000235346">
    <property type="component" value="Unassembled WGS sequence"/>
</dbReference>
<feature type="region of interest" description="Disordered" evidence="1">
    <location>
        <begin position="1"/>
        <end position="20"/>
    </location>
</feature>
<dbReference type="EMBL" id="PNRE01000008">
    <property type="protein sequence ID" value="PMR71879.1"/>
    <property type="molecule type" value="Genomic_DNA"/>
</dbReference>
<proteinExistence type="predicted"/>
<evidence type="ECO:0000313" key="3">
    <source>
        <dbReference type="Proteomes" id="UP000235346"/>
    </source>
</evidence>
<evidence type="ECO:0000256" key="1">
    <source>
        <dbReference type="SAM" id="MobiDB-lite"/>
    </source>
</evidence>
<sequence length="346" mass="37741">MPTMTPPEHPGPAGSQYPAPERRGRLKAATTCHLYRAYGLTVASQIPLPELTPAVDAGASDIRILTPGTLGNLSPESAGWPWLELGETCCQILVQGIARYRVEQGQRILVDRRVPRAQGGAGDDGDVRLYLLGVAFGLLLHQRHWLPLHVSALNTPAGVWAFTGDSGAGKSTLGAWLHYHRGWPLISDDVAVVKPEEALPHLYPGPPRLKLWQDALAALGIDRQGLVRDLMRADKYHLNGHRGFQERPLPLQALVSLERAEEGERPSLARVTGADAFRVVMSALYRPELGRSFTTPEALLGMATSLTMKIAVYRFRRPWSLARMEANLAPLFEQIEASAARGGGAD</sequence>
<gene>
    <name evidence="2" type="ORF">C1H66_01150</name>
</gene>
<evidence type="ECO:0008006" key="4">
    <source>
        <dbReference type="Google" id="ProtNLM"/>
    </source>
</evidence>
<protein>
    <recommendedName>
        <fullName evidence="4">HprK-related kinase A</fullName>
    </recommendedName>
</protein>
<feature type="compositionally biased region" description="Pro residues" evidence="1">
    <location>
        <begin position="1"/>
        <end position="10"/>
    </location>
</feature>
<keyword evidence="3" id="KW-1185">Reference proteome</keyword>
<dbReference type="InterPro" id="IPR027417">
    <property type="entry name" value="P-loop_NTPase"/>
</dbReference>